<sequence>MKKEQDSRQIRSATVLREQLKLQSQQIRQNASRVSETPEQKGNHVSMKIRSATELPEQLKYLNKGNHVSWKFRSATELQSS</sequence>
<evidence type="ECO:0000256" key="1">
    <source>
        <dbReference type="SAM" id="MobiDB-lite"/>
    </source>
</evidence>
<feature type="compositionally biased region" description="Polar residues" evidence="1">
    <location>
        <begin position="24"/>
        <end position="35"/>
    </location>
</feature>
<evidence type="ECO:0000313" key="3">
    <source>
        <dbReference type="Proteomes" id="UP000887116"/>
    </source>
</evidence>
<dbReference type="AlphaFoldDB" id="A0A8X6FJ00"/>
<organism evidence="2 3">
    <name type="scientific">Trichonephila clavata</name>
    <name type="common">Joro spider</name>
    <name type="synonym">Nephila clavata</name>
    <dbReference type="NCBI Taxonomy" id="2740835"/>
    <lineage>
        <taxon>Eukaryota</taxon>
        <taxon>Metazoa</taxon>
        <taxon>Ecdysozoa</taxon>
        <taxon>Arthropoda</taxon>
        <taxon>Chelicerata</taxon>
        <taxon>Arachnida</taxon>
        <taxon>Araneae</taxon>
        <taxon>Araneomorphae</taxon>
        <taxon>Entelegynae</taxon>
        <taxon>Araneoidea</taxon>
        <taxon>Nephilidae</taxon>
        <taxon>Trichonephila</taxon>
    </lineage>
</organism>
<feature type="region of interest" description="Disordered" evidence="1">
    <location>
        <begin position="24"/>
        <end position="48"/>
    </location>
</feature>
<proteinExistence type="predicted"/>
<name>A0A8X6FJ00_TRICU</name>
<protein>
    <submittedName>
        <fullName evidence="2">Uncharacterized protein</fullName>
    </submittedName>
</protein>
<gene>
    <name evidence="2" type="ORF">TNCT_94271</name>
</gene>
<accession>A0A8X6FJ00</accession>
<reference evidence="2" key="1">
    <citation type="submission" date="2020-07" db="EMBL/GenBank/DDBJ databases">
        <title>Multicomponent nature underlies the extraordinary mechanical properties of spider dragline silk.</title>
        <authorList>
            <person name="Kono N."/>
            <person name="Nakamura H."/>
            <person name="Mori M."/>
            <person name="Yoshida Y."/>
            <person name="Ohtoshi R."/>
            <person name="Malay A.D."/>
            <person name="Moran D.A.P."/>
            <person name="Tomita M."/>
            <person name="Numata K."/>
            <person name="Arakawa K."/>
        </authorList>
    </citation>
    <scope>NUCLEOTIDE SEQUENCE</scope>
</reference>
<dbReference type="EMBL" id="BMAO01032336">
    <property type="protein sequence ID" value="GFQ81472.1"/>
    <property type="molecule type" value="Genomic_DNA"/>
</dbReference>
<dbReference type="Proteomes" id="UP000887116">
    <property type="component" value="Unassembled WGS sequence"/>
</dbReference>
<evidence type="ECO:0000313" key="2">
    <source>
        <dbReference type="EMBL" id="GFQ81472.1"/>
    </source>
</evidence>
<comment type="caution">
    <text evidence="2">The sequence shown here is derived from an EMBL/GenBank/DDBJ whole genome shotgun (WGS) entry which is preliminary data.</text>
</comment>
<keyword evidence="3" id="KW-1185">Reference proteome</keyword>